<accession>A0AAE0UUB4</accession>
<evidence type="ECO:0000313" key="2">
    <source>
        <dbReference type="Proteomes" id="UP001274896"/>
    </source>
</evidence>
<evidence type="ECO:0000313" key="1">
    <source>
        <dbReference type="EMBL" id="KAK3519693.1"/>
    </source>
</evidence>
<name>A0AAE0UUB4_9TELE</name>
<proteinExistence type="predicted"/>
<keyword evidence="2" id="KW-1185">Reference proteome</keyword>
<organism evidence="1 2">
    <name type="scientific">Hemibagrus guttatus</name>
    <dbReference type="NCBI Taxonomy" id="175788"/>
    <lineage>
        <taxon>Eukaryota</taxon>
        <taxon>Metazoa</taxon>
        <taxon>Chordata</taxon>
        <taxon>Craniata</taxon>
        <taxon>Vertebrata</taxon>
        <taxon>Euteleostomi</taxon>
        <taxon>Actinopterygii</taxon>
        <taxon>Neopterygii</taxon>
        <taxon>Teleostei</taxon>
        <taxon>Ostariophysi</taxon>
        <taxon>Siluriformes</taxon>
        <taxon>Bagridae</taxon>
        <taxon>Hemibagrus</taxon>
    </lineage>
</organism>
<dbReference type="EMBL" id="JAUCMX010000016">
    <property type="protein sequence ID" value="KAK3519693.1"/>
    <property type="molecule type" value="Genomic_DNA"/>
</dbReference>
<feature type="non-terminal residue" evidence="1">
    <location>
        <position position="1"/>
    </location>
</feature>
<protein>
    <submittedName>
        <fullName evidence="1">Uncharacterized protein</fullName>
    </submittedName>
</protein>
<reference evidence="1" key="1">
    <citation type="submission" date="2023-06" db="EMBL/GenBank/DDBJ databases">
        <title>Male Hemibagrus guttatus genome.</title>
        <authorList>
            <person name="Bian C."/>
        </authorList>
    </citation>
    <scope>NUCLEOTIDE SEQUENCE</scope>
    <source>
        <strain evidence="1">Male_cb2023</strain>
        <tissue evidence="1">Muscle</tissue>
    </source>
</reference>
<gene>
    <name evidence="1" type="ORF">QTP70_001217</name>
</gene>
<comment type="caution">
    <text evidence="1">The sequence shown here is derived from an EMBL/GenBank/DDBJ whole genome shotgun (WGS) entry which is preliminary data.</text>
</comment>
<sequence length="113" mass="12643">MKQWLYTAQWSPRDPAECKFICSEAKLELEQCVRVTVAKSALPIVFKEEKLARKDNIVFAYSDDGGSRTMMEEKVLAWSSGNRGGEKEGDVTRLPVEGNTKVHTQGLNIKAPV</sequence>
<dbReference type="AlphaFoldDB" id="A0AAE0UUB4"/>
<dbReference type="Proteomes" id="UP001274896">
    <property type="component" value="Unassembled WGS sequence"/>
</dbReference>